<evidence type="ECO:0000313" key="4">
    <source>
        <dbReference type="Proteomes" id="UP000644140"/>
    </source>
</evidence>
<organism evidence="3 4">
    <name type="scientific">Acinetobacter bereziniae</name>
    <name type="common">Acinetobacter genomosp. 10</name>
    <dbReference type="NCBI Taxonomy" id="106648"/>
    <lineage>
        <taxon>Bacteria</taxon>
        <taxon>Pseudomonadati</taxon>
        <taxon>Pseudomonadota</taxon>
        <taxon>Gammaproteobacteria</taxon>
        <taxon>Moraxellales</taxon>
        <taxon>Moraxellaceae</taxon>
        <taxon>Acinetobacter</taxon>
    </lineage>
</organism>
<accession>A0A8I1DK30</accession>
<evidence type="ECO:0000313" key="3">
    <source>
        <dbReference type="EMBL" id="UUN99232.1"/>
    </source>
</evidence>
<evidence type="ECO:0000256" key="2">
    <source>
        <dbReference type="SAM" id="SignalP"/>
    </source>
</evidence>
<feature type="compositionally biased region" description="Low complexity" evidence="1">
    <location>
        <begin position="49"/>
        <end position="61"/>
    </location>
</feature>
<dbReference type="EMBL" id="CP092085">
    <property type="protein sequence ID" value="UUN99232.1"/>
    <property type="molecule type" value="Genomic_DNA"/>
</dbReference>
<dbReference type="AlphaFoldDB" id="A0A8I1DK30"/>
<feature type="compositionally biased region" description="Polar residues" evidence="1">
    <location>
        <begin position="76"/>
        <end position="94"/>
    </location>
</feature>
<protein>
    <submittedName>
        <fullName evidence="3">DUF4124 domain-containing protein</fullName>
    </submittedName>
</protein>
<feature type="region of interest" description="Disordered" evidence="1">
    <location>
        <begin position="49"/>
        <end position="102"/>
    </location>
</feature>
<evidence type="ECO:0000256" key="1">
    <source>
        <dbReference type="SAM" id="MobiDB-lite"/>
    </source>
</evidence>
<keyword evidence="2" id="KW-0732">Signal</keyword>
<feature type="signal peptide" evidence="2">
    <location>
        <begin position="1"/>
        <end position="19"/>
    </location>
</feature>
<dbReference type="RefSeq" id="WP_151780871.1">
    <property type="nucleotide sequence ID" value="NZ_BKNL01000012.1"/>
</dbReference>
<proteinExistence type="predicted"/>
<reference evidence="3" key="1">
    <citation type="submission" date="2022-02" db="EMBL/GenBank/DDBJ databases">
        <title>Characterization of Tn125 harboring carbapenem-resistant Acinetobacter bereziniae clinical isolates.</title>
        <authorList>
            <person name="Wong N.-K."/>
            <person name="Pan Q."/>
        </authorList>
    </citation>
    <scope>NUCLEOTIDE SEQUENCE</scope>
    <source>
        <strain evidence="3">GD03393</strain>
    </source>
</reference>
<feature type="chain" id="PRO_5043534732" evidence="2">
    <location>
        <begin position="20"/>
        <end position="118"/>
    </location>
</feature>
<dbReference type="Proteomes" id="UP000644140">
    <property type="component" value="Chromosome"/>
</dbReference>
<name>A0A8I1DK30_ACIBZ</name>
<sequence>MNKIVLVVLALGFSHHVLAKEVHKCVVKGSVTYQSRPCVGMAVPNPQQQLQQKLTQRTATQNSQQNVKPQPEMHKYSQQQHLQRHSSNGTSNEIPDTVEGKKKSLAIAQAAYQSAKDR</sequence>
<gene>
    <name evidence="3" type="ORF">I9054_007210</name>
</gene>